<dbReference type="InterPro" id="IPR035959">
    <property type="entry name" value="RutC-like_sf"/>
</dbReference>
<dbReference type="RefSeq" id="WP_092017955.1">
    <property type="nucleotide sequence ID" value="NZ_FOXH01000008.1"/>
</dbReference>
<dbReference type="InterPro" id="IPR006056">
    <property type="entry name" value="RidA"/>
</dbReference>
<evidence type="ECO:0000256" key="2">
    <source>
        <dbReference type="SAM" id="SignalP"/>
    </source>
</evidence>
<dbReference type="Pfam" id="PF01042">
    <property type="entry name" value="Ribonuc_L-PSP"/>
    <property type="match status" value="1"/>
</dbReference>
<name>A0A1I5UYB4_9BACT</name>
<dbReference type="AlphaFoldDB" id="A0A1I5UYB4"/>
<dbReference type="STRING" id="1079859.SAMN04515674_108114"/>
<evidence type="ECO:0000313" key="4">
    <source>
        <dbReference type="Proteomes" id="UP000199306"/>
    </source>
</evidence>
<evidence type="ECO:0000256" key="1">
    <source>
        <dbReference type="ARBA" id="ARBA00010552"/>
    </source>
</evidence>
<dbReference type="FunFam" id="3.30.1330.40:FF:000001">
    <property type="entry name" value="L-PSP family endoribonuclease"/>
    <property type="match status" value="1"/>
</dbReference>
<keyword evidence="4" id="KW-1185">Reference proteome</keyword>
<dbReference type="OrthoDB" id="9803101at2"/>
<sequence>MKKAISFLFCLISFQAFCQHKEVINTDKAPQPIGPYSQAIKSNGFLYVSGQVGVDPVSRKLVEGGVEAEVVQIMANIKAILSAAKLDLNHVVNTNIYMKDLSYFQKVNEIYGKYFSGSFPARTTIGVANLPIGANIEITVVASY</sequence>
<keyword evidence="2" id="KW-0732">Signal</keyword>
<dbReference type="InterPro" id="IPR006175">
    <property type="entry name" value="YjgF/YER057c/UK114"/>
</dbReference>
<feature type="chain" id="PRO_5011567395" evidence="2">
    <location>
        <begin position="19"/>
        <end position="144"/>
    </location>
</feature>
<dbReference type="GO" id="GO:0019239">
    <property type="term" value="F:deaminase activity"/>
    <property type="evidence" value="ECO:0007669"/>
    <property type="project" value="TreeGrafter"/>
</dbReference>
<dbReference type="Gene3D" id="3.30.1330.40">
    <property type="entry name" value="RutC-like"/>
    <property type="match status" value="1"/>
</dbReference>
<feature type="signal peptide" evidence="2">
    <location>
        <begin position="1"/>
        <end position="18"/>
    </location>
</feature>
<dbReference type="GO" id="GO:0005829">
    <property type="term" value="C:cytosol"/>
    <property type="evidence" value="ECO:0007669"/>
    <property type="project" value="TreeGrafter"/>
</dbReference>
<gene>
    <name evidence="3" type="ORF">SAMN04515674_108114</name>
</gene>
<protein>
    <submittedName>
        <fullName evidence="3">Endoribonuclease L-PSP</fullName>
    </submittedName>
</protein>
<dbReference type="PANTHER" id="PTHR11803">
    <property type="entry name" value="2-IMINOBUTANOATE/2-IMINOPROPANOATE DEAMINASE RIDA"/>
    <property type="match status" value="1"/>
</dbReference>
<dbReference type="CDD" id="cd00448">
    <property type="entry name" value="YjgF_YER057c_UK114_family"/>
    <property type="match status" value="1"/>
</dbReference>
<dbReference type="EMBL" id="FOXH01000008">
    <property type="protein sequence ID" value="SFQ00233.1"/>
    <property type="molecule type" value="Genomic_DNA"/>
</dbReference>
<proteinExistence type="inferred from homology"/>
<organism evidence="3 4">
    <name type="scientific">Pseudarcicella hirudinis</name>
    <dbReference type="NCBI Taxonomy" id="1079859"/>
    <lineage>
        <taxon>Bacteria</taxon>
        <taxon>Pseudomonadati</taxon>
        <taxon>Bacteroidota</taxon>
        <taxon>Cytophagia</taxon>
        <taxon>Cytophagales</taxon>
        <taxon>Flectobacillaceae</taxon>
        <taxon>Pseudarcicella</taxon>
    </lineage>
</organism>
<dbReference type="Proteomes" id="UP000199306">
    <property type="component" value="Unassembled WGS sequence"/>
</dbReference>
<dbReference type="SUPFAM" id="SSF55298">
    <property type="entry name" value="YjgF-like"/>
    <property type="match status" value="1"/>
</dbReference>
<evidence type="ECO:0000313" key="3">
    <source>
        <dbReference type="EMBL" id="SFQ00233.1"/>
    </source>
</evidence>
<comment type="similarity">
    <text evidence="1">Belongs to the RutC family.</text>
</comment>
<dbReference type="NCBIfam" id="TIGR00004">
    <property type="entry name" value="Rid family detoxifying hydrolase"/>
    <property type="match status" value="1"/>
</dbReference>
<accession>A0A1I5UYB4</accession>
<dbReference type="PANTHER" id="PTHR11803:SF39">
    <property type="entry name" value="2-IMINOBUTANOATE_2-IMINOPROPANOATE DEAMINASE"/>
    <property type="match status" value="1"/>
</dbReference>
<reference evidence="3 4" key="1">
    <citation type="submission" date="2016-10" db="EMBL/GenBank/DDBJ databases">
        <authorList>
            <person name="de Groot N.N."/>
        </authorList>
    </citation>
    <scope>NUCLEOTIDE SEQUENCE [LARGE SCALE GENOMIC DNA]</scope>
    <source>
        <strain evidence="4">E92,LMG 26720,CCM 7988</strain>
    </source>
</reference>